<evidence type="ECO:0000256" key="2">
    <source>
        <dbReference type="SAM" id="Coils"/>
    </source>
</evidence>
<organism evidence="3 4">
    <name type="scientific">Desulfocucumis palustris</name>
    <dbReference type="NCBI Taxonomy" id="1898651"/>
    <lineage>
        <taxon>Bacteria</taxon>
        <taxon>Bacillati</taxon>
        <taxon>Bacillota</taxon>
        <taxon>Clostridia</taxon>
        <taxon>Eubacteriales</taxon>
        <taxon>Desulfocucumaceae</taxon>
        <taxon>Desulfocucumis</taxon>
    </lineage>
</organism>
<evidence type="ECO:0000256" key="1">
    <source>
        <dbReference type="ARBA" id="ARBA00043985"/>
    </source>
</evidence>
<accession>A0A2L2X7K6</accession>
<sequence length="238" mass="26917">MSAKKKEGSDVRMGLFKRIGDNLRANINALLDKAEDPVTMLNQYLRDMEDDIGDAESAVAKQLTVVRKFKSQYDDASAMMEKREWQAVAALEKDREDLARKALEDKKIHAARAQDYRLQYEKSDAVAEKLKSRLREMKDEYEALRARRDTLVARTQSARAQEEVYGLLGGFGKDGARRGFERMEEKVLQSEARAEVAAGLALSGRSLDEELSVLGNGDIDRELEELRKKAGMKKGEQE</sequence>
<dbReference type="Pfam" id="PF04012">
    <property type="entry name" value="PspA_IM30"/>
    <property type="match status" value="1"/>
</dbReference>
<comment type="similarity">
    <text evidence="1">Belongs to the PspA/Vipp/IM30 family.</text>
</comment>
<dbReference type="AlphaFoldDB" id="A0A2L2X7K6"/>
<evidence type="ECO:0000313" key="3">
    <source>
        <dbReference type="EMBL" id="GBF32169.1"/>
    </source>
</evidence>
<dbReference type="PANTHER" id="PTHR31088:SF6">
    <property type="entry name" value="PHAGE SHOCK PROTEIN A"/>
    <property type="match status" value="1"/>
</dbReference>
<keyword evidence="2" id="KW-0175">Coiled coil</keyword>
<dbReference type="InterPro" id="IPR007157">
    <property type="entry name" value="PspA_VIPP1"/>
</dbReference>
<name>A0A2L2X7K6_9FIRM</name>
<feature type="coiled-coil region" evidence="2">
    <location>
        <begin position="120"/>
        <end position="154"/>
    </location>
</feature>
<protein>
    <submittedName>
        <fullName evidence="3">Phage shock protein A</fullName>
    </submittedName>
</protein>
<dbReference type="EMBL" id="BFAV01000018">
    <property type="protein sequence ID" value="GBF32169.1"/>
    <property type="molecule type" value="Genomic_DNA"/>
</dbReference>
<dbReference type="Proteomes" id="UP000239549">
    <property type="component" value="Unassembled WGS sequence"/>
</dbReference>
<proteinExistence type="inferred from homology"/>
<reference evidence="4" key="1">
    <citation type="submission" date="2018-02" db="EMBL/GenBank/DDBJ databases">
        <title>Genome sequence of Desulfocucumis palustris strain NAW-5.</title>
        <authorList>
            <person name="Watanabe M."/>
            <person name="Kojima H."/>
            <person name="Fukui M."/>
        </authorList>
    </citation>
    <scope>NUCLEOTIDE SEQUENCE [LARGE SCALE GENOMIC DNA]</scope>
    <source>
        <strain evidence="4">NAW-5</strain>
    </source>
</reference>
<gene>
    <name evidence="3" type="ORF">DCCM_0360</name>
</gene>
<comment type="caution">
    <text evidence="3">The sequence shown here is derived from an EMBL/GenBank/DDBJ whole genome shotgun (WGS) entry which is preliminary data.</text>
</comment>
<dbReference type="PANTHER" id="PTHR31088">
    <property type="entry name" value="MEMBRANE-ASSOCIATED PROTEIN VIPP1, CHLOROPLASTIC"/>
    <property type="match status" value="1"/>
</dbReference>
<evidence type="ECO:0000313" key="4">
    <source>
        <dbReference type="Proteomes" id="UP000239549"/>
    </source>
</evidence>
<keyword evidence="4" id="KW-1185">Reference proteome</keyword>